<keyword evidence="2" id="KW-1185">Reference proteome</keyword>
<evidence type="ECO:0008006" key="3">
    <source>
        <dbReference type="Google" id="ProtNLM"/>
    </source>
</evidence>
<organism evidence="1 2">
    <name type="scientific">Bacillus badius</name>
    <dbReference type="NCBI Taxonomy" id="1455"/>
    <lineage>
        <taxon>Bacteria</taxon>
        <taxon>Bacillati</taxon>
        <taxon>Bacillota</taxon>
        <taxon>Bacilli</taxon>
        <taxon>Bacillales</taxon>
        <taxon>Bacillaceae</taxon>
        <taxon>Pseudobacillus</taxon>
    </lineage>
</organism>
<accession>A0ABR5AW06</accession>
<gene>
    <name evidence="1" type="ORF">SD77_3714</name>
</gene>
<protein>
    <recommendedName>
        <fullName evidence="3">Mobile element protein</fullName>
    </recommendedName>
</protein>
<evidence type="ECO:0000313" key="1">
    <source>
        <dbReference type="EMBL" id="KIL78913.1"/>
    </source>
</evidence>
<dbReference type="Proteomes" id="UP000031982">
    <property type="component" value="Unassembled WGS sequence"/>
</dbReference>
<reference evidence="1 2" key="1">
    <citation type="submission" date="2015-01" db="EMBL/GenBank/DDBJ databases">
        <title>Genome Assembly of Bacillus badius MTCC 1458.</title>
        <authorList>
            <person name="Verma A."/>
            <person name="Khatri I."/>
            <person name="Mual P."/>
            <person name="Subramanian S."/>
            <person name="Krishnamurthi S."/>
        </authorList>
    </citation>
    <scope>NUCLEOTIDE SEQUENCE [LARGE SCALE GENOMIC DNA]</scope>
    <source>
        <strain evidence="1 2">MTCC 1458</strain>
    </source>
</reference>
<comment type="caution">
    <text evidence="1">The sequence shown here is derived from an EMBL/GenBank/DDBJ whole genome shotgun (WGS) entry which is preliminary data.</text>
</comment>
<proteinExistence type="predicted"/>
<evidence type="ECO:0000313" key="2">
    <source>
        <dbReference type="Proteomes" id="UP000031982"/>
    </source>
</evidence>
<name>A0ABR5AW06_BACBA</name>
<sequence>MLGVGKKLSKHHPSQRDKIEGVTIDQLVPEKHLFVKMEAAADFSFIYDRVEELY</sequence>
<dbReference type="EMBL" id="JXLP01000005">
    <property type="protein sequence ID" value="KIL78913.1"/>
    <property type="molecule type" value="Genomic_DNA"/>
</dbReference>